<dbReference type="InterPro" id="IPR013321">
    <property type="entry name" value="Arc_rbn_hlx_hlx"/>
</dbReference>
<dbReference type="InterPro" id="IPR007337">
    <property type="entry name" value="RelB/DinJ"/>
</dbReference>
<reference evidence="3" key="1">
    <citation type="submission" date="2024-06" db="EMBL/GenBank/DDBJ databases">
        <title>Vaginal Lactobacillus fatty acid response mechanisms reveal a metabolite-targeted strategy for bacterial vaginosis treatment.</title>
        <authorList>
            <person name="Zhu M."/>
            <person name="Blainey P.C."/>
            <person name="Bloom S.M."/>
            <person name="Kwon D.S."/>
        </authorList>
    </citation>
    <scope>NUCLEOTIDE SEQUENCE</scope>
    <source>
        <strain evidence="3">0809_588_1_1_BHK4</strain>
    </source>
</reference>
<gene>
    <name evidence="3" type="ORF">ABZU02_01380</name>
</gene>
<proteinExistence type="inferred from homology"/>
<dbReference type="PANTHER" id="PTHR38781:SF1">
    <property type="entry name" value="ANTITOXIN DINJ-RELATED"/>
    <property type="match status" value="1"/>
</dbReference>
<keyword evidence="2" id="KW-1277">Toxin-antitoxin system</keyword>
<dbReference type="NCBIfam" id="TIGR02384">
    <property type="entry name" value="RelB_DinJ"/>
    <property type="match status" value="1"/>
</dbReference>
<evidence type="ECO:0000256" key="2">
    <source>
        <dbReference type="ARBA" id="ARBA00022649"/>
    </source>
</evidence>
<dbReference type="GO" id="GO:0006351">
    <property type="term" value="P:DNA-templated transcription"/>
    <property type="evidence" value="ECO:0007669"/>
    <property type="project" value="TreeGrafter"/>
</dbReference>
<dbReference type="Pfam" id="PF04221">
    <property type="entry name" value="RelB"/>
    <property type="match status" value="1"/>
</dbReference>
<organism evidence="3">
    <name type="scientific">Gardnerella piotii</name>
    <dbReference type="NCBI Taxonomy" id="2792977"/>
    <lineage>
        <taxon>Bacteria</taxon>
        <taxon>Bacillati</taxon>
        <taxon>Actinomycetota</taxon>
        <taxon>Actinomycetes</taxon>
        <taxon>Bifidobacteriales</taxon>
        <taxon>Bifidobacteriaceae</taxon>
        <taxon>Gardnerella</taxon>
    </lineage>
</organism>
<name>A0AAU8NLF2_9BIFI</name>
<evidence type="ECO:0000313" key="3">
    <source>
        <dbReference type="EMBL" id="XCS43787.1"/>
    </source>
</evidence>
<accession>A0AAU8NLF2</accession>
<dbReference type="GO" id="GO:0006355">
    <property type="term" value="P:regulation of DNA-templated transcription"/>
    <property type="evidence" value="ECO:0007669"/>
    <property type="project" value="InterPro"/>
</dbReference>
<comment type="similarity">
    <text evidence="1">Belongs to the RelB/DinJ antitoxin family.</text>
</comment>
<dbReference type="AlphaFoldDB" id="A0AAU8NLF2"/>
<evidence type="ECO:0000256" key="1">
    <source>
        <dbReference type="ARBA" id="ARBA00010562"/>
    </source>
</evidence>
<dbReference type="EMBL" id="CP160091">
    <property type="protein sequence ID" value="XCS43787.1"/>
    <property type="molecule type" value="Genomic_DNA"/>
</dbReference>
<dbReference type="Gene3D" id="1.10.1220.10">
    <property type="entry name" value="Met repressor-like"/>
    <property type="match status" value="1"/>
</dbReference>
<dbReference type="PANTHER" id="PTHR38781">
    <property type="entry name" value="ANTITOXIN DINJ-RELATED"/>
    <property type="match status" value="1"/>
</dbReference>
<sequence>MLNINEYLRIVKEDGGIVVTTTNLNIRTDKGIKEQADKIFSELGLNMTTAINMFLRTTIRENGIPFSLKLEVPNDTTIAAIEEGRRIASDPSVKGYRNMEDLKAALDL</sequence>
<protein>
    <submittedName>
        <fullName evidence="3">Type II toxin-antitoxin system RelB/DinJ family antitoxin</fullName>
    </submittedName>
</protein>